<dbReference type="AlphaFoldDB" id="A0A3P3XKP0"/>
<accession>A0A3P3XKP0</accession>
<proteinExistence type="inferred from homology"/>
<evidence type="ECO:0000256" key="8">
    <source>
        <dbReference type="HAMAP-Rule" id="MF_00131"/>
    </source>
</evidence>
<comment type="catalytic activity">
    <reaction evidence="7 8">
        <text>(1S,2R)-1-C-(indol-3-yl)glycerol 3-phosphate + L-serine = D-glyceraldehyde 3-phosphate + L-tryptophan + H2O</text>
        <dbReference type="Rhea" id="RHEA:10532"/>
        <dbReference type="ChEBI" id="CHEBI:15377"/>
        <dbReference type="ChEBI" id="CHEBI:33384"/>
        <dbReference type="ChEBI" id="CHEBI:57912"/>
        <dbReference type="ChEBI" id="CHEBI:58866"/>
        <dbReference type="ChEBI" id="CHEBI:59776"/>
        <dbReference type="EC" id="4.2.1.20"/>
    </reaction>
</comment>
<comment type="similarity">
    <text evidence="8 9">Belongs to the TrpA family.</text>
</comment>
<keyword evidence="4 8" id="KW-0822">Tryptophan biosynthesis</keyword>
<evidence type="ECO:0000256" key="7">
    <source>
        <dbReference type="ARBA" id="ARBA00049047"/>
    </source>
</evidence>
<comment type="pathway">
    <text evidence="1 8">Amino-acid biosynthesis; L-tryptophan biosynthesis; L-tryptophan from chorismate: step 5/5.</text>
</comment>
<dbReference type="EMBL" id="FWDM01000030">
    <property type="protein sequence ID" value="SLM14856.1"/>
    <property type="molecule type" value="Genomic_DNA"/>
</dbReference>
<dbReference type="EC" id="4.2.1.20" evidence="8"/>
<dbReference type="PANTHER" id="PTHR43406:SF1">
    <property type="entry name" value="TRYPTOPHAN SYNTHASE ALPHA CHAIN, CHLOROPLASTIC"/>
    <property type="match status" value="1"/>
</dbReference>
<dbReference type="GO" id="GO:0005829">
    <property type="term" value="C:cytosol"/>
    <property type="evidence" value="ECO:0007669"/>
    <property type="project" value="TreeGrafter"/>
</dbReference>
<dbReference type="InterPro" id="IPR002028">
    <property type="entry name" value="Trp_synthase_suA"/>
</dbReference>
<keyword evidence="5 8" id="KW-0057">Aromatic amino acid biosynthesis</keyword>
<dbReference type="Gene3D" id="3.20.20.70">
    <property type="entry name" value="Aldolase class I"/>
    <property type="match status" value="1"/>
</dbReference>
<evidence type="ECO:0000313" key="10">
    <source>
        <dbReference type="EMBL" id="SLM14856.1"/>
    </source>
</evidence>
<dbReference type="UniPathway" id="UPA00035">
    <property type="reaction ID" value="UER00044"/>
</dbReference>
<evidence type="ECO:0000256" key="4">
    <source>
        <dbReference type="ARBA" id="ARBA00022822"/>
    </source>
</evidence>
<dbReference type="CDD" id="cd04724">
    <property type="entry name" value="Tryptophan_synthase_alpha"/>
    <property type="match status" value="1"/>
</dbReference>
<dbReference type="InterPro" id="IPR013785">
    <property type="entry name" value="Aldolase_TIM"/>
</dbReference>
<dbReference type="InterPro" id="IPR011060">
    <property type="entry name" value="RibuloseP-bd_barrel"/>
</dbReference>
<keyword evidence="3 8" id="KW-0028">Amino-acid biosynthesis</keyword>
<dbReference type="HAMAP" id="MF_00131">
    <property type="entry name" value="Trp_synth_alpha"/>
    <property type="match status" value="1"/>
</dbReference>
<dbReference type="GO" id="GO:0004834">
    <property type="term" value="F:tryptophan synthase activity"/>
    <property type="evidence" value="ECO:0007669"/>
    <property type="project" value="UniProtKB-UniRule"/>
</dbReference>
<dbReference type="SUPFAM" id="SSF51366">
    <property type="entry name" value="Ribulose-phoshate binding barrel"/>
    <property type="match status" value="1"/>
</dbReference>
<reference evidence="10" key="1">
    <citation type="submission" date="2017-02" db="EMBL/GenBank/DDBJ databases">
        <authorList>
            <person name="Regsiter A."/>
            <person name="William W."/>
        </authorList>
    </citation>
    <scope>NUCLEOTIDE SEQUENCE</scope>
    <source>
        <strain evidence="10">Bib</strain>
    </source>
</reference>
<dbReference type="PANTHER" id="PTHR43406">
    <property type="entry name" value="TRYPTOPHAN SYNTHASE, ALPHA CHAIN"/>
    <property type="match status" value="1"/>
</dbReference>
<evidence type="ECO:0000256" key="9">
    <source>
        <dbReference type="RuleBase" id="RU003662"/>
    </source>
</evidence>
<keyword evidence="6 8" id="KW-0456">Lyase</keyword>
<feature type="active site" description="Proton acceptor" evidence="8">
    <location>
        <position position="38"/>
    </location>
</feature>
<evidence type="ECO:0000256" key="6">
    <source>
        <dbReference type="ARBA" id="ARBA00023239"/>
    </source>
</evidence>
<dbReference type="Pfam" id="PF00290">
    <property type="entry name" value="Trp_syntA"/>
    <property type="match status" value="1"/>
</dbReference>
<evidence type="ECO:0000256" key="5">
    <source>
        <dbReference type="ARBA" id="ARBA00023141"/>
    </source>
</evidence>
<gene>
    <name evidence="8 10" type="primary">trpA</name>
    <name evidence="10" type="ORF">SPIROBIBN47_360029</name>
</gene>
<dbReference type="NCBIfam" id="TIGR00262">
    <property type="entry name" value="trpA"/>
    <property type="match status" value="1"/>
</dbReference>
<evidence type="ECO:0000256" key="1">
    <source>
        <dbReference type="ARBA" id="ARBA00004733"/>
    </source>
</evidence>
<feature type="active site" description="Proton acceptor" evidence="8">
    <location>
        <position position="49"/>
    </location>
</feature>
<evidence type="ECO:0000256" key="2">
    <source>
        <dbReference type="ARBA" id="ARBA00011270"/>
    </source>
</evidence>
<sequence>MSVERIPLMAHLVAGYPDASGCRAAARGLVEGGATYLEVQIPFSDPSADGPTIRDACSSALEKGSSVKESLALVADLHATYPEIPVFVMTYASLVFAPGIVTFVDAAAKAGAAGLIVPDLPFDADEGLAQACVAASEKIPGAICSIPVAAPSMKPIRLAAMIALGRPYIYAALRAGITGAATEINADTKMFLSAVNKGGSKIFGGFGIRSGAQARAVAPYVHAVVAGSVFVETVSAVVLAQSPESKTASARSLQIRNEAIRRAVYKKAKEIIAG</sequence>
<organism evidence="10">
    <name type="scientific">uncultured spirochete</name>
    <dbReference type="NCBI Taxonomy" id="156406"/>
    <lineage>
        <taxon>Bacteria</taxon>
        <taxon>Pseudomonadati</taxon>
        <taxon>Spirochaetota</taxon>
        <taxon>Spirochaetia</taxon>
        <taxon>Spirochaetales</taxon>
        <taxon>environmental samples</taxon>
    </lineage>
</organism>
<comment type="function">
    <text evidence="8">The alpha subunit is responsible for the aldol cleavage of indoleglycerol phosphate to indole and glyceraldehyde 3-phosphate.</text>
</comment>
<comment type="subunit">
    <text evidence="2 8">Tetramer of two alpha and two beta chains.</text>
</comment>
<protein>
    <recommendedName>
        <fullName evidence="8">Tryptophan synthase alpha chain</fullName>
        <ecNumber evidence="8">4.2.1.20</ecNumber>
    </recommendedName>
</protein>
<evidence type="ECO:0000256" key="3">
    <source>
        <dbReference type="ARBA" id="ARBA00022605"/>
    </source>
</evidence>
<name>A0A3P3XKP0_9SPIR</name>